<comment type="caution">
    <text evidence="1">The sequence shown here is derived from an EMBL/GenBank/DDBJ whole genome shotgun (WGS) entry which is preliminary data.</text>
</comment>
<organism evidence="1 2">
    <name type="scientific">Thalictrum thalictroides</name>
    <name type="common">Rue-anemone</name>
    <name type="synonym">Anemone thalictroides</name>
    <dbReference type="NCBI Taxonomy" id="46969"/>
    <lineage>
        <taxon>Eukaryota</taxon>
        <taxon>Viridiplantae</taxon>
        <taxon>Streptophyta</taxon>
        <taxon>Embryophyta</taxon>
        <taxon>Tracheophyta</taxon>
        <taxon>Spermatophyta</taxon>
        <taxon>Magnoliopsida</taxon>
        <taxon>Ranunculales</taxon>
        <taxon>Ranunculaceae</taxon>
        <taxon>Thalictroideae</taxon>
        <taxon>Thalictrum</taxon>
    </lineage>
</organism>
<proteinExistence type="predicted"/>
<accession>A0A7J6WRG5</accession>
<sequence>MEGSAHLLSSNSNKKRVFEDNREVESSQVIKIETCGDLQAMTIQQLRTMSNNFGLNWVFPISV</sequence>
<keyword evidence="2" id="KW-1185">Reference proteome</keyword>
<dbReference type="Proteomes" id="UP000554482">
    <property type="component" value="Unassembled WGS sequence"/>
</dbReference>
<dbReference type="EMBL" id="JABWDY010011223">
    <property type="protein sequence ID" value="KAF5199979.1"/>
    <property type="molecule type" value="Genomic_DNA"/>
</dbReference>
<name>A0A7J6WRG5_THATH</name>
<protein>
    <submittedName>
        <fullName evidence="1">Uncharacterized protein</fullName>
    </submittedName>
</protein>
<evidence type="ECO:0000313" key="2">
    <source>
        <dbReference type="Proteomes" id="UP000554482"/>
    </source>
</evidence>
<evidence type="ECO:0000313" key="1">
    <source>
        <dbReference type="EMBL" id="KAF5199979.1"/>
    </source>
</evidence>
<dbReference type="AlphaFoldDB" id="A0A7J6WRG5"/>
<gene>
    <name evidence="1" type="ORF">FRX31_010434</name>
</gene>
<reference evidence="1 2" key="1">
    <citation type="submission" date="2020-06" db="EMBL/GenBank/DDBJ databases">
        <title>Transcriptomic and genomic resources for Thalictrum thalictroides and T. hernandezii: Facilitating candidate gene discovery in an emerging model plant lineage.</title>
        <authorList>
            <person name="Arias T."/>
            <person name="Riano-Pachon D.M."/>
            <person name="Di Stilio V.S."/>
        </authorList>
    </citation>
    <scope>NUCLEOTIDE SEQUENCE [LARGE SCALE GENOMIC DNA]</scope>
    <source>
        <strain evidence="2">cv. WT478/WT964</strain>
        <tissue evidence="1">Leaves</tissue>
    </source>
</reference>